<dbReference type="EMBL" id="LR586016">
    <property type="protein sequence ID" value="VIP01036.1"/>
    <property type="molecule type" value="Genomic_DNA"/>
</dbReference>
<dbReference type="KEGG" id="tim:GMBLW1_29240"/>
<dbReference type="AlphaFoldDB" id="A0A6C2YHZ1"/>
<dbReference type="RefSeq" id="WP_162656251.1">
    <property type="nucleotide sequence ID" value="NZ_LR593887.1"/>
</dbReference>
<dbReference type="EMBL" id="LR593887">
    <property type="protein sequence ID" value="VTR97497.1"/>
    <property type="molecule type" value="Genomic_DNA"/>
</dbReference>
<keyword evidence="2" id="KW-1185">Reference proteome</keyword>
<evidence type="ECO:0000313" key="1">
    <source>
        <dbReference type="EMBL" id="VIP01036.1"/>
    </source>
</evidence>
<gene>
    <name evidence="1" type="ORF">GMBLW1_29240</name>
</gene>
<reference evidence="1" key="1">
    <citation type="submission" date="2019-04" db="EMBL/GenBank/DDBJ databases">
        <authorList>
            <consortium name="Science for Life Laboratories"/>
        </authorList>
    </citation>
    <scope>NUCLEOTIDE SEQUENCE</scope>
    <source>
        <strain evidence="1">MBLW1</strain>
    </source>
</reference>
<organism evidence="1">
    <name type="scientific">Tuwongella immobilis</name>
    <dbReference type="NCBI Taxonomy" id="692036"/>
    <lineage>
        <taxon>Bacteria</taxon>
        <taxon>Pseudomonadati</taxon>
        <taxon>Planctomycetota</taxon>
        <taxon>Planctomycetia</taxon>
        <taxon>Gemmatales</taxon>
        <taxon>Gemmataceae</taxon>
        <taxon>Tuwongella</taxon>
    </lineage>
</organism>
<evidence type="ECO:0000313" key="2">
    <source>
        <dbReference type="Proteomes" id="UP000464378"/>
    </source>
</evidence>
<sequence>MVFTDLNKDGISERVIGAGRGGGLRGRVVDADLAEELNFFAFDLDQRRIVILSWL</sequence>
<proteinExistence type="predicted"/>
<dbReference type="InParanoid" id="A0A6C2YHZ1"/>
<name>A0A6C2YHZ1_9BACT</name>
<dbReference type="Proteomes" id="UP000464378">
    <property type="component" value="Chromosome"/>
</dbReference>
<protein>
    <submittedName>
        <fullName evidence="1">Uncharacterized protein</fullName>
    </submittedName>
</protein>
<accession>A0A6C2YHZ1</accession>